<sequence>MRQNNHMLFRINLARRKFLRQGFSLLASAGIIGCGDSATTSATTPVVIPPDTDSNDTPGTLTTTSTPQQVVIIGAGISGLIAGYELQRAGHSVTILEARERVGGRVHTLVSPFTNGQFAEAGASRIPSTHNLTLAYAQHFSLALDPFYPSTNNYFYLQDNSVSLIDAEQHINQPPWPGAVNRSNFYKIRGGMANLPLALSNALAEHINYSSPVELIQQTNDQVTVITGQDQQFIADRVLCTVPLPVLTKISFSPPLSEEKHLASNGGYDYTNSTRLYSQFSQRFWHADNLNGWGDSNWPEEIWQPTWDNGESSGIIQSYLRDVAATELDTMDVEQQIANVHSRWQHVFPELDSYLLTNHIHSWQQEVWTGSAYASPTNLQDSALSAYIGLVEGRIHFAGEHASNFHGWIQGAIASGIRAANEIHNAN</sequence>
<evidence type="ECO:0000256" key="3">
    <source>
        <dbReference type="ARBA" id="ARBA00012535"/>
    </source>
</evidence>
<evidence type="ECO:0000256" key="6">
    <source>
        <dbReference type="ARBA" id="ARBA00047321"/>
    </source>
</evidence>
<evidence type="ECO:0000256" key="7">
    <source>
        <dbReference type="SAM" id="MobiDB-lite"/>
    </source>
</evidence>
<dbReference type="PANTHER" id="PTHR10742:SF342">
    <property type="entry name" value="AMINE OXIDASE"/>
    <property type="match status" value="1"/>
</dbReference>
<dbReference type="Pfam" id="PF01593">
    <property type="entry name" value="Amino_oxidase"/>
    <property type="match status" value="2"/>
</dbReference>
<evidence type="ECO:0000313" key="10">
    <source>
        <dbReference type="Proteomes" id="UP001157186"/>
    </source>
</evidence>
<comment type="pathway">
    <text evidence="1">Plant hormone metabolism; auxin biosynthesis.</text>
</comment>
<dbReference type="SUPFAM" id="SSF51905">
    <property type="entry name" value="FAD/NAD(P)-binding domain"/>
    <property type="match status" value="1"/>
</dbReference>
<feature type="domain" description="Amine oxidase" evidence="8">
    <location>
        <begin position="184"/>
        <end position="423"/>
    </location>
</feature>
<keyword evidence="10" id="KW-1185">Reference proteome</keyword>
<dbReference type="Proteomes" id="UP001157186">
    <property type="component" value="Unassembled WGS sequence"/>
</dbReference>
<dbReference type="PROSITE" id="PS51257">
    <property type="entry name" value="PROKAR_LIPOPROTEIN"/>
    <property type="match status" value="1"/>
</dbReference>
<evidence type="ECO:0000259" key="8">
    <source>
        <dbReference type="Pfam" id="PF01593"/>
    </source>
</evidence>
<gene>
    <name evidence="9" type="ORF">tinsulaeT_30940</name>
</gene>
<evidence type="ECO:0000313" key="9">
    <source>
        <dbReference type="EMBL" id="GLX79754.1"/>
    </source>
</evidence>
<dbReference type="InterPro" id="IPR002937">
    <property type="entry name" value="Amino_oxidase"/>
</dbReference>
<comment type="catalytic activity">
    <reaction evidence="6">
        <text>L-tryptophan + O2 = indole-3-acetamide + CO2 + H2O</text>
        <dbReference type="Rhea" id="RHEA:16165"/>
        <dbReference type="ChEBI" id="CHEBI:15377"/>
        <dbReference type="ChEBI" id="CHEBI:15379"/>
        <dbReference type="ChEBI" id="CHEBI:16031"/>
        <dbReference type="ChEBI" id="CHEBI:16526"/>
        <dbReference type="ChEBI" id="CHEBI:57912"/>
        <dbReference type="EC" id="1.13.12.3"/>
    </reaction>
</comment>
<keyword evidence="5" id="KW-0073">Auxin biosynthesis</keyword>
<accession>A0ABQ6GVP0</accession>
<organism evidence="9 10">
    <name type="scientific">Thalassotalea insulae</name>
    <dbReference type="NCBI Taxonomy" id="2056778"/>
    <lineage>
        <taxon>Bacteria</taxon>
        <taxon>Pseudomonadati</taxon>
        <taxon>Pseudomonadota</taxon>
        <taxon>Gammaproteobacteria</taxon>
        <taxon>Alteromonadales</taxon>
        <taxon>Colwelliaceae</taxon>
        <taxon>Thalassotalea</taxon>
    </lineage>
</organism>
<dbReference type="RefSeq" id="WP_284245685.1">
    <property type="nucleotide sequence ID" value="NZ_BSST01000001.1"/>
</dbReference>
<evidence type="ECO:0000256" key="4">
    <source>
        <dbReference type="ARBA" id="ARBA00017871"/>
    </source>
</evidence>
<feature type="region of interest" description="Disordered" evidence="7">
    <location>
        <begin position="42"/>
        <end position="63"/>
    </location>
</feature>
<comment type="caution">
    <text evidence="9">The sequence shown here is derived from an EMBL/GenBank/DDBJ whole genome shotgun (WGS) entry which is preliminary data.</text>
</comment>
<evidence type="ECO:0000256" key="5">
    <source>
        <dbReference type="ARBA" id="ARBA00023070"/>
    </source>
</evidence>
<reference evidence="9 10" key="1">
    <citation type="submission" date="2023-03" db="EMBL/GenBank/DDBJ databases">
        <title>Draft genome sequence of Thalassotalea insulae KCTC 62186T.</title>
        <authorList>
            <person name="Sawabe T."/>
        </authorList>
    </citation>
    <scope>NUCLEOTIDE SEQUENCE [LARGE SCALE GENOMIC DNA]</scope>
    <source>
        <strain evidence="9 10">KCTC 62186</strain>
    </source>
</reference>
<dbReference type="EMBL" id="BSST01000001">
    <property type="protein sequence ID" value="GLX79754.1"/>
    <property type="molecule type" value="Genomic_DNA"/>
</dbReference>
<evidence type="ECO:0000256" key="1">
    <source>
        <dbReference type="ARBA" id="ARBA00004814"/>
    </source>
</evidence>
<evidence type="ECO:0000256" key="2">
    <source>
        <dbReference type="ARBA" id="ARBA00005833"/>
    </source>
</evidence>
<dbReference type="SUPFAM" id="SSF54373">
    <property type="entry name" value="FAD-linked reductases, C-terminal domain"/>
    <property type="match status" value="1"/>
</dbReference>
<dbReference type="PANTHER" id="PTHR10742">
    <property type="entry name" value="FLAVIN MONOAMINE OXIDASE"/>
    <property type="match status" value="1"/>
</dbReference>
<dbReference type="InterPro" id="IPR050281">
    <property type="entry name" value="Flavin_monoamine_oxidase"/>
</dbReference>
<protein>
    <recommendedName>
        <fullName evidence="4">Tryptophan 2-monooxygenase</fullName>
        <ecNumber evidence="3">1.13.12.3</ecNumber>
    </recommendedName>
</protein>
<comment type="similarity">
    <text evidence="2">Belongs to the tryptophan 2-monooxygenase family.</text>
</comment>
<name>A0ABQ6GVP0_9GAMM</name>
<feature type="domain" description="Amine oxidase" evidence="8">
    <location>
        <begin position="77"/>
        <end position="166"/>
    </location>
</feature>
<dbReference type="EC" id="1.13.12.3" evidence="3"/>
<dbReference type="InterPro" id="IPR036188">
    <property type="entry name" value="FAD/NAD-bd_sf"/>
</dbReference>
<proteinExistence type="inferred from homology"/>
<dbReference type="Gene3D" id="3.50.50.60">
    <property type="entry name" value="FAD/NAD(P)-binding domain"/>
    <property type="match status" value="2"/>
</dbReference>